<dbReference type="InterPro" id="IPR049730">
    <property type="entry name" value="SNF2/RAD54-like_C"/>
</dbReference>
<keyword evidence="1" id="KW-0547">Nucleotide-binding</keyword>
<dbReference type="KEGG" id="emo:DM558_11140"/>
<dbReference type="CDD" id="cd10311">
    <property type="entry name" value="PLDc_N_DEXD_c"/>
    <property type="match status" value="1"/>
</dbReference>
<dbReference type="SMART" id="SM00490">
    <property type="entry name" value="HELICc"/>
    <property type="match status" value="1"/>
</dbReference>
<dbReference type="GO" id="GO:0004386">
    <property type="term" value="F:helicase activity"/>
    <property type="evidence" value="ECO:0007669"/>
    <property type="project" value="UniProtKB-KW"/>
</dbReference>
<keyword evidence="8" id="KW-1185">Reference proteome</keyword>
<dbReference type="Pfam" id="PF00271">
    <property type="entry name" value="Helicase_C"/>
    <property type="match status" value="1"/>
</dbReference>
<dbReference type="GO" id="GO:0005524">
    <property type="term" value="F:ATP binding"/>
    <property type="evidence" value="ECO:0007669"/>
    <property type="project" value="UniProtKB-KW"/>
</dbReference>
<dbReference type="InterPro" id="IPR014001">
    <property type="entry name" value="Helicase_ATP-bd"/>
</dbReference>
<dbReference type="Gene3D" id="3.40.50.300">
    <property type="entry name" value="P-loop containing nucleotide triphosphate hydrolases"/>
    <property type="match status" value="1"/>
</dbReference>
<gene>
    <name evidence="7" type="ORF">DM558_11140</name>
</gene>
<dbReference type="PANTHER" id="PTHR45766:SF6">
    <property type="entry name" value="SWI_SNF-RELATED MATRIX-ASSOCIATED ACTIN-DEPENDENT REGULATOR OF CHROMATIN SUBFAMILY A-LIKE PROTEIN 1"/>
    <property type="match status" value="1"/>
</dbReference>
<dbReference type="InterPro" id="IPR057342">
    <property type="entry name" value="DEXDc_RapA"/>
</dbReference>
<dbReference type="PROSITE" id="PS51194">
    <property type="entry name" value="HELICASE_CTER"/>
    <property type="match status" value="1"/>
</dbReference>
<feature type="domain" description="Helicase C-terminal" evidence="6">
    <location>
        <begin position="700"/>
        <end position="882"/>
    </location>
</feature>
<dbReference type="EMBL" id="CP029822">
    <property type="protein sequence ID" value="AZS51292.1"/>
    <property type="molecule type" value="Genomic_DNA"/>
</dbReference>
<dbReference type="SUPFAM" id="SSF52540">
    <property type="entry name" value="P-loop containing nucleoside triphosphate hydrolases"/>
    <property type="match status" value="1"/>
</dbReference>
<evidence type="ECO:0000256" key="2">
    <source>
        <dbReference type="ARBA" id="ARBA00022801"/>
    </source>
</evidence>
<dbReference type="PROSITE" id="PS51192">
    <property type="entry name" value="HELICASE_ATP_BIND_1"/>
    <property type="match status" value="1"/>
</dbReference>
<protein>
    <submittedName>
        <fullName evidence="7">ATP-dependent helicase</fullName>
    </submittedName>
</protein>
<dbReference type="CDD" id="cd18011">
    <property type="entry name" value="DEXDc_RapA"/>
    <property type="match status" value="1"/>
</dbReference>
<dbReference type="Gene3D" id="3.40.50.10810">
    <property type="entry name" value="Tandem AAA-ATPase domain"/>
    <property type="match status" value="1"/>
</dbReference>
<evidence type="ECO:0000259" key="6">
    <source>
        <dbReference type="PROSITE" id="PS51194"/>
    </source>
</evidence>
<evidence type="ECO:0000256" key="4">
    <source>
        <dbReference type="ARBA" id="ARBA00022840"/>
    </source>
</evidence>
<keyword evidence="4" id="KW-0067">ATP-binding</keyword>
<dbReference type="InterPro" id="IPR000330">
    <property type="entry name" value="SNF2_N"/>
</dbReference>
<dbReference type="GO" id="GO:0031297">
    <property type="term" value="P:replication fork processing"/>
    <property type="evidence" value="ECO:0007669"/>
    <property type="project" value="TreeGrafter"/>
</dbReference>
<evidence type="ECO:0000256" key="3">
    <source>
        <dbReference type="ARBA" id="ARBA00022806"/>
    </source>
</evidence>
<dbReference type="Proteomes" id="UP000273143">
    <property type="component" value="Chromosome"/>
</dbReference>
<evidence type="ECO:0000313" key="8">
    <source>
        <dbReference type="Proteomes" id="UP000273143"/>
    </source>
</evidence>
<keyword evidence="3 7" id="KW-0347">Helicase</keyword>
<evidence type="ECO:0000259" key="5">
    <source>
        <dbReference type="PROSITE" id="PS51192"/>
    </source>
</evidence>
<dbReference type="AlphaFoldDB" id="A0A3Q9JJW2"/>
<reference evidence="8" key="1">
    <citation type="submission" date="2018-06" db="EMBL/GenBank/DDBJ databases">
        <title>Complete genome of Pseudomonas insecticola strain QZS01.</title>
        <authorList>
            <person name="Wang J."/>
            <person name="Su Q."/>
        </authorList>
    </citation>
    <scope>NUCLEOTIDE SEQUENCE [LARGE SCALE GENOMIC DNA]</scope>
    <source>
        <strain evidence="8">QZS01</strain>
    </source>
</reference>
<evidence type="ECO:0000256" key="1">
    <source>
        <dbReference type="ARBA" id="ARBA00022741"/>
    </source>
</evidence>
<dbReference type="PANTHER" id="PTHR45766">
    <property type="entry name" value="DNA ANNEALING HELICASE AND ENDONUCLEASE ZRANB3 FAMILY MEMBER"/>
    <property type="match status" value="1"/>
</dbReference>
<feature type="domain" description="Helicase ATP-binding" evidence="5">
    <location>
        <begin position="262"/>
        <end position="423"/>
    </location>
</feature>
<dbReference type="InterPro" id="IPR001650">
    <property type="entry name" value="Helicase_C-like"/>
</dbReference>
<evidence type="ECO:0000313" key="7">
    <source>
        <dbReference type="EMBL" id="AZS51292.1"/>
    </source>
</evidence>
<organism evidence="7 8">
    <name type="scientific">Entomomonas moraniae</name>
    <dbReference type="NCBI Taxonomy" id="2213226"/>
    <lineage>
        <taxon>Bacteria</taxon>
        <taxon>Pseudomonadati</taxon>
        <taxon>Pseudomonadota</taxon>
        <taxon>Gammaproteobacteria</taxon>
        <taxon>Pseudomonadales</taxon>
        <taxon>Pseudomonadaceae</taxon>
        <taxon>Entomomonas</taxon>
    </lineage>
</organism>
<proteinExistence type="predicted"/>
<dbReference type="SMART" id="SM00487">
    <property type="entry name" value="DEXDc"/>
    <property type="match status" value="1"/>
</dbReference>
<name>A0A3Q9JJW2_9GAMM</name>
<dbReference type="Pfam" id="PF00176">
    <property type="entry name" value="SNF2-rel_dom"/>
    <property type="match status" value="1"/>
</dbReference>
<dbReference type="GO" id="GO:0016787">
    <property type="term" value="F:hydrolase activity"/>
    <property type="evidence" value="ECO:0007669"/>
    <property type="project" value="UniProtKB-KW"/>
</dbReference>
<dbReference type="InterPro" id="IPR027417">
    <property type="entry name" value="P-loop_NTPase"/>
</dbReference>
<keyword evidence="2" id="KW-0378">Hydrolase</keyword>
<sequence length="1089" mass="124919">MKIIDNINTLLGDDLKQSLQANSKLKIAASCFSIYAYQALKEEFSNIESFEFIFTSPTFVAAEVTDKLKKGQKEFYIPKLDRETNLYGSEFEIKLKNQLTQRAIAKECAQWIREKAKFRSNKTNAAMQSFLLTQGNEPAAYIPINGFTAVDLGYQKGNSISNYVNKFDEASSTNQYLRLFEQIWNDPNQLEDVTETICQHIESVYQENSPERIYFLILYNIFNEFLEDINEDVLPNDRTGYQDTLIWNKLFNYQKDAATGIINKLETYNGCILADSVGLGKTFTALAVVKYYELRNKSVLVLCPKKLADNWLTYNRNLKTNLFAQDRFNYDVLCHTDLSRTTGESFGTPLNQINWGNYDLVVIDESHNFRNNDAVKDRETRYQKLMNQVIRAGVKTKVLMLSATPVNNRFIDLRNQLALAYEGDSSNLSKKLHTLKSIEEIFKNAQTAFNVWSKLPPEQRTAKAILDSLEFDFFEVLDSVTIARSRKHIQTFYDTTDIGHFPERKKPLSFRPPLTVRTDVDSINRIFERLSSLKLSIYAPISYILPSRLAIYEELYDTEVSGGRGKLRQIDRERSLLALMTTNLLKRLESSVYAFCKTLQSLYDNHQQVLATIEEFQKQGGIETVTSLVEGLENLEAEDDDINTDDLAIGNKIKIKLADMDIISWQRDLAADLYLIETLLTSMKKIAPIDDSKLQHLKQQIAHKIEYPINAGNKKIIIFTAFADTANYLYENIATDLWANYQLHSAMVTGGQGKPKSTLKTNHRNYDLQEVLTLFSPISKSKASILREEPEEIAMLIATDCISEGQNLQDCDYLINYDIHWNPVRIIQRFGRVDRIGSPNQSIQLVNYWPDISLDEYINLRERVESRMTIVDVTATGDDNVLTNQNYDVSYRKEQLKRLQEEVIELEDVKTGISITDLGLNEFRMDLLNYIKQYGEPKNLPTGLHTVVAVNVDKDIRQGVIFALRNINNSVNIDQQNRLHPYYLIYIAQDGQIIANHLEVKTILDKIRTSCKGKNEPINQLCTYFNQETQDGRQMEDYSNLLTQSIQSIIQVKAEKDLDSLFSTGQTTAFLNNITGLDDFELIAFIVIK</sequence>
<accession>A0A3Q9JJW2</accession>
<dbReference type="RefSeq" id="WP_127164059.1">
    <property type="nucleotide sequence ID" value="NZ_CP029822.1"/>
</dbReference>
<dbReference type="InterPro" id="IPR038718">
    <property type="entry name" value="SNF2-like_sf"/>
</dbReference>
<dbReference type="CDD" id="cd18793">
    <property type="entry name" value="SF2_C_SNF"/>
    <property type="match status" value="1"/>
</dbReference>
<dbReference type="GO" id="GO:0006281">
    <property type="term" value="P:DNA repair"/>
    <property type="evidence" value="ECO:0007669"/>
    <property type="project" value="TreeGrafter"/>
</dbReference>